<accession>A0A495XAN6</accession>
<comment type="caution">
    <text evidence="1">The sequence shown here is derived from an EMBL/GenBank/DDBJ whole genome shotgun (WGS) entry which is preliminary data.</text>
</comment>
<protein>
    <submittedName>
        <fullName evidence="1">Putative secreted protein with PEP-CTERM sorting signal</fullName>
    </submittedName>
</protein>
<dbReference type="Proteomes" id="UP000272729">
    <property type="component" value="Unassembled WGS sequence"/>
</dbReference>
<dbReference type="AlphaFoldDB" id="A0A495XAN6"/>
<organism evidence="1 2">
    <name type="scientific">Saccharothrix variisporea</name>
    <dbReference type="NCBI Taxonomy" id="543527"/>
    <lineage>
        <taxon>Bacteria</taxon>
        <taxon>Bacillati</taxon>
        <taxon>Actinomycetota</taxon>
        <taxon>Actinomycetes</taxon>
        <taxon>Pseudonocardiales</taxon>
        <taxon>Pseudonocardiaceae</taxon>
        <taxon>Saccharothrix</taxon>
    </lineage>
</organism>
<evidence type="ECO:0000313" key="2">
    <source>
        <dbReference type="Proteomes" id="UP000272729"/>
    </source>
</evidence>
<dbReference type="EMBL" id="RBXR01000001">
    <property type="protein sequence ID" value="RKT69904.1"/>
    <property type="molecule type" value="Genomic_DNA"/>
</dbReference>
<gene>
    <name evidence="1" type="ORF">DFJ66_3142</name>
</gene>
<keyword evidence="2" id="KW-1185">Reference proteome</keyword>
<evidence type="ECO:0000313" key="1">
    <source>
        <dbReference type="EMBL" id="RKT69904.1"/>
    </source>
</evidence>
<sequence length="34" mass="3635">MGQWLELATALLQTAGAGLALGAVVARLRRKKRD</sequence>
<name>A0A495XAN6_9PSEU</name>
<proteinExistence type="predicted"/>
<reference evidence="1 2" key="1">
    <citation type="submission" date="2018-10" db="EMBL/GenBank/DDBJ databases">
        <title>Sequencing the genomes of 1000 actinobacteria strains.</title>
        <authorList>
            <person name="Klenk H.-P."/>
        </authorList>
    </citation>
    <scope>NUCLEOTIDE SEQUENCE [LARGE SCALE GENOMIC DNA]</scope>
    <source>
        <strain evidence="1 2">DSM 43911</strain>
    </source>
</reference>